<name>A0ABP0MB51_9DINO</name>
<evidence type="ECO:0000313" key="4">
    <source>
        <dbReference type="Proteomes" id="UP001642484"/>
    </source>
</evidence>
<keyword evidence="1" id="KW-0677">Repeat</keyword>
<comment type="caution">
    <text evidence="3">The sequence shown here is derived from an EMBL/GenBank/DDBJ whole genome shotgun (WGS) entry which is preliminary data.</text>
</comment>
<protein>
    <recommendedName>
        <fullName evidence="5">Pentatricopeptide repeat-containing protein, chloroplastic</fullName>
    </recommendedName>
</protein>
<dbReference type="InterPro" id="IPR011990">
    <property type="entry name" value="TPR-like_helical_dom_sf"/>
</dbReference>
<evidence type="ECO:0000313" key="3">
    <source>
        <dbReference type="EMBL" id="CAK9048718.1"/>
    </source>
</evidence>
<dbReference type="PANTHER" id="PTHR47942">
    <property type="entry name" value="TETRATRICOPEPTIDE REPEAT (TPR)-LIKE SUPERFAMILY PROTEIN-RELATED"/>
    <property type="match status" value="1"/>
</dbReference>
<sequence length="677" mass="71653">MEAAGHLGEGPVVAQGSGGPAPRSGAWEAAVAPRGDHQDGHPCMRKESSLAFCFGSSGRLCRRGELQQREQCSSRALGVGACASALPAAVLTSRSGLVRGLGWPGDVVSDTAAINACGRATEWPRAVQLSEKQMDVDVILFNALLGRLPWHTAAVALVRERVDMVSFNSVIAGDTSWAVALSLFRKSQELRLRGDTITTNTLLAKVSWHRGLVLLESSGAHRLRRNRITHNTAITIYEKSSMWRLALSKLKGFQADLISFNAAISAGEKGDQWPLSLHLHWSLRASAMDADVISDCAAISACEKGYRWKQALALPCPSTVGWNAAISACEKDGCWDCHCQWAWALEMLQSMSGARFQRDVISYNGAASACERMAAVEETWEMALCLFQEANLLRVADPITSNSVLAACARAAAWPAALKLGCAAGDWGTIAANAVLRACASGLQWRRAPLLLVTLWGRANAVSLEAAVAAHHAAMQWSMALRCLTQTRVARTTSGAKAPGCTTGTWAGGLSDGSTPADAGLEPEDVLGRQINDFIKARFGSQSARASAPLRTVSPCRVVGPVRTRWTITPSGLPPSAPDAASTAPRLRARSTEVRREGSAPTLAVAPEPRTRGAHMPCAPAAPTMPCATAPTLGSRALSASVLQRAPRVVVVTAPVTAPAQFESAWCRTASPGLRAG</sequence>
<dbReference type="Gene3D" id="1.25.40.10">
    <property type="entry name" value="Tetratricopeptide repeat domain"/>
    <property type="match status" value="2"/>
</dbReference>
<feature type="region of interest" description="Disordered" evidence="2">
    <location>
        <begin position="1"/>
        <end position="41"/>
    </location>
</feature>
<proteinExistence type="predicted"/>
<organism evidence="3 4">
    <name type="scientific">Durusdinium trenchii</name>
    <dbReference type="NCBI Taxonomy" id="1381693"/>
    <lineage>
        <taxon>Eukaryota</taxon>
        <taxon>Sar</taxon>
        <taxon>Alveolata</taxon>
        <taxon>Dinophyceae</taxon>
        <taxon>Suessiales</taxon>
        <taxon>Symbiodiniaceae</taxon>
        <taxon>Durusdinium</taxon>
    </lineage>
</organism>
<accession>A0ABP0MB51</accession>
<evidence type="ECO:0000256" key="1">
    <source>
        <dbReference type="ARBA" id="ARBA00022737"/>
    </source>
</evidence>
<feature type="region of interest" description="Disordered" evidence="2">
    <location>
        <begin position="569"/>
        <end position="601"/>
    </location>
</feature>
<gene>
    <name evidence="3" type="ORF">CCMP2556_LOCUS25047</name>
</gene>
<evidence type="ECO:0000256" key="2">
    <source>
        <dbReference type="SAM" id="MobiDB-lite"/>
    </source>
</evidence>
<dbReference type="EMBL" id="CAXAMN010016668">
    <property type="protein sequence ID" value="CAK9048718.1"/>
    <property type="molecule type" value="Genomic_DNA"/>
</dbReference>
<dbReference type="Proteomes" id="UP001642484">
    <property type="component" value="Unassembled WGS sequence"/>
</dbReference>
<dbReference type="PANTHER" id="PTHR47942:SF63">
    <property type="entry name" value="PENTATRICOPEPTIDE REPEAT-CONTAINING PROTEIN"/>
    <property type="match status" value="1"/>
</dbReference>
<evidence type="ECO:0008006" key="5">
    <source>
        <dbReference type="Google" id="ProtNLM"/>
    </source>
</evidence>
<reference evidence="3 4" key="1">
    <citation type="submission" date="2024-02" db="EMBL/GenBank/DDBJ databases">
        <authorList>
            <person name="Chen Y."/>
            <person name="Shah S."/>
            <person name="Dougan E. K."/>
            <person name="Thang M."/>
            <person name="Chan C."/>
        </authorList>
    </citation>
    <scope>NUCLEOTIDE SEQUENCE [LARGE SCALE GENOMIC DNA]</scope>
</reference>
<keyword evidence="4" id="KW-1185">Reference proteome</keyword>
<dbReference type="InterPro" id="IPR051222">
    <property type="entry name" value="PPR/CCM1_RNA-binding"/>
</dbReference>